<organism evidence="1">
    <name type="scientific">Arundo donax</name>
    <name type="common">Giant reed</name>
    <name type="synonym">Donax arundinaceus</name>
    <dbReference type="NCBI Taxonomy" id="35708"/>
    <lineage>
        <taxon>Eukaryota</taxon>
        <taxon>Viridiplantae</taxon>
        <taxon>Streptophyta</taxon>
        <taxon>Embryophyta</taxon>
        <taxon>Tracheophyta</taxon>
        <taxon>Spermatophyta</taxon>
        <taxon>Magnoliopsida</taxon>
        <taxon>Liliopsida</taxon>
        <taxon>Poales</taxon>
        <taxon>Poaceae</taxon>
        <taxon>PACMAD clade</taxon>
        <taxon>Arundinoideae</taxon>
        <taxon>Arundineae</taxon>
        <taxon>Arundo</taxon>
    </lineage>
</organism>
<accession>A0A0A9ATL5</accession>
<sequence>MATSQQPAQRRH</sequence>
<evidence type="ECO:0000313" key="1">
    <source>
        <dbReference type="EMBL" id="JAD53198.1"/>
    </source>
</evidence>
<proteinExistence type="predicted"/>
<reference evidence="1" key="1">
    <citation type="submission" date="2014-09" db="EMBL/GenBank/DDBJ databases">
        <authorList>
            <person name="Magalhaes I.L.F."/>
            <person name="Oliveira U."/>
            <person name="Santos F.R."/>
            <person name="Vidigal T.H.D.A."/>
            <person name="Brescovit A.D."/>
            <person name="Santos A.J."/>
        </authorList>
    </citation>
    <scope>NUCLEOTIDE SEQUENCE</scope>
    <source>
        <tissue evidence="1">Shoot tissue taken approximately 20 cm above the soil surface</tissue>
    </source>
</reference>
<dbReference type="EMBL" id="GBRH01244697">
    <property type="protein sequence ID" value="JAD53198.1"/>
    <property type="molecule type" value="Transcribed_RNA"/>
</dbReference>
<name>A0A0A9ATL5_ARUDO</name>
<reference evidence="1" key="2">
    <citation type="journal article" date="2015" name="Data Brief">
        <title>Shoot transcriptome of the giant reed, Arundo donax.</title>
        <authorList>
            <person name="Barrero R.A."/>
            <person name="Guerrero F.D."/>
            <person name="Moolhuijzen P."/>
            <person name="Goolsby J.A."/>
            <person name="Tidwell J."/>
            <person name="Bellgard S.E."/>
            <person name="Bellgard M.I."/>
        </authorList>
    </citation>
    <scope>NUCLEOTIDE SEQUENCE</scope>
    <source>
        <tissue evidence="1">Shoot tissue taken approximately 20 cm above the soil surface</tissue>
    </source>
</reference>
<protein>
    <submittedName>
        <fullName evidence="1">Uncharacterized protein</fullName>
    </submittedName>
</protein>